<dbReference type="SUPFAM" id="SSF50729">
    <property type="entry name" value="PH domain-like"/>
    <property type="match status" value="1"/>
</dbReference>
<evidence type="ECO:0000256" key="2">
    <source>
        <dbReference type="ARBA" id="ARBA00022490"/>
    </source>
</evidence>
<dbReference type="AlphaFoldDB" id="A0A8S3YMF7"/>
<proteinExistence type="predicted"/>
<dbReference type="Proteomes" id="UP000678393">
    <property type="component" value="Unassembled WGS sequence"/>
</dbReference>
<sequence>MDTCEVINVADGREPQYNVTVRNAWKLRDSHSDKWYLLVAKTTVAKQRWLKAFQDERKRVKDDTENNFNIPFHVKQAVITNFKQKNTIQKPKGKGHLSRANTAEVINSINRVNAIATLPRTKNRHKVKSEAALDTSKIMKWFFFGKGKT</sequence>
<comment type="subcellular location">
    <subcellularLocation>
        <location evidence="1">Cytoplasm</location>
    </subcellularLocation>
</comment>
<accession>A0A8S3YMF7</accession>
<organism evidence="5 6">
    <name type="scientific">Candidula unifasciata</name>
    <dbReference type="NCBI Taxonomy" id="100452"/>
    <lineage>
        <taxon>Eukaryota</taxon>
        <taxon>Metazoa</taxon>
        <taxon>Spiralia</taxon>
        <taxon>Lophotrochozoa</taxon>
        <taxon>Mollusca</taxon>
        <taxon>Gastropoda</taxon>
        <taxon>Heterobranchia</taxon>
        <taxon>Euthyneura</taxon>
        <taxon>Panpulmonata</taxon>
        <taxon>Eupulmonata</taxon>
        <taxon>Stylommatophora</taxon>
        <taxon>Helicina</taxon>
        <taxon>Helicoidea</taxon>
        <taxon>Geomitridae</taxon>
        <taxon>Candidula</taxon>
    </lineage>
</organism>
<dbReference type="EMBL" id="CAJHNH020000535">
    <property type="protein sequence ID" value="CAG5118327.1"/>
    <property type="molecule type" value="Genomic_DNA"/>
</dbReference>
<protein>
    <recommendedName>
        <fullName evidence="4">PH domain-containing protein</fullName>
    </recommendedName>
</protein>
<dbReference type="OrthoDB" id="660555at2759"/>
<keyword evidence="6" id="KW-1185">Reference proteome</keyword>
<reference evidence="5" key="1">
    <citation type="submission" date="2021-04" db="EMBL/GenBank/DDBJ databases">
        <authorList>
            <consortium name="Molecular Ecology Group"/>
        </authorList>
    </citation>
    <scope>NUCLEOTIDE SEQUENCE</scope>
</reference>
<keyword evidence="2" id="KW-0963">Cytoplasm</keyword>
<dbReference type="InterPro" id="IPR001849">
    <property type="entry name" value="PH_domain"/>
</dbReference>
<name>A0A8S3YMF7_9EUPU</name>
<dbReference type="GO" id="GO:0005737">
    <property type="term" value="C:cytoplasm"/>
    <property type="evidence" value="ECO:0007669"/>
    <property type="project" value="UniProtKB-SubCell"/>
</dbReference>
<evidence type="ECO:0000259" key="4">
    <source>
        <dbReference type="PROSITE" id="PS50003"/>
    </source>
</evidence>
<comment type="caution">
    <text evidence="5">The sequence shown here is derived from an EMBL/GenBank/DDBJ whole genome shotgun (WGS) entry which is preliminary data.</text>
</comment>
<keyword evidence="3" id="KW-0344">Guanine-nucleotide releasing factor</keyword>
<dbReference type="PANTHER" id="PTHR47544">
    <property type="entry name" value="RHO GUANINE NUCLEOTIDE EXCHANGE FACTOR 4"/>
    <property type="match status" value="1"/>
</dbReference>
<evidence type="ECO:0000256" key="3">
    <source>
        <dbReference type="ARBA" id="ARBA00022658"/>
    </source>
</evidence>
<dbReference type="PROSITE" id="PS50003">
    <property type="entry name" value="PH_DOMAIN"/>
    <property type="match status" value="1"/>
</dbReference>
<dbReference type="Gene3D" id="2.30.29.30">
    <property type="entry name" value="Pleckstrin-homology domain (PH domain)/Phosphotyrosine-binding domain (PTB)"/>
    <property type="match status" value="1"/>
</dbReference>
<evidence type="ECO:0000256" key="1">
    <source>
        <dbReference type="ARBA" id="ARBA00004496"/>
    </source>
</evidence>
<evidence type="ECO:0000313" key="6">
    <source>
        <dbReference type="Proteomes" id="UP000678393"/>
    </source>
</evidence>
<dbReference type="PANTHER" id="PTHR47544:SF3">
    <property type="entry name" value="RHO GUANINE NUCLEOTIDE EXCHANGE FACTOR 4 ISOFORM X1"/>
    <property type="match status" value="1"/>
</dbReference>
<dbReference type="GO" id="GO:0005085">
    <property type="term" value="F:guanyl-nucleotide exchange factor activity"/>
    <property type="evidence" value="ECO:0007669"/>
    <property type="project" value="UniProtKB-KW"/>
</dbReference>
<dbReference type="InterPro" id="IPR011993">
    <property type="entry name" value="PH-like_dom_sf"/>
</dbReference>
<evidence type="ECO:0000313" key="5">
    <source>
        <dbReference type="EMBL" id="CAG5118327.1"/>
    </source>
</evidence>
<gene>
    <name evidence="5" type="ORF">CUNI_LOCUS3885</name>
</gene>
<feature type="domain" description="PH" evidence="4">
    <location>
        <begin position="1"/>
        <end position="58"/>
    </location>
</feature>